<dbReference type="AlphaFoldDB" id="A5BI09"/>
<name>A5BI09_VITVI</name>
<proteinExistence type="predicted"/>
<accession>A5BI09</accession>
<feature type="region of interest" description="Disordered" evidence="1">
    <location>
        <begin position="1"/>
        <end position="22"/>
    </location>
</feature>
<sequence length="149" mass="16870">MQGAKDVQTGRPDTPLDGSGTWSVAGCPNDVARLGHIKSMIRTTHPDRICYRPGSLDRGAHHMSSWGIRMELLRIATRGIAHSTRVRILSDRSSTFSGYLTTGWERRTFQLPRSDMSGCSDRIFHIRISHSRMREEDVSTSPVRHIWIL</sequence>
<gene>
    <name evidence="2" type="ORF">VITISV_030719</name>
</gene>
<dbReference type="EMBL" id="AM460164">
    <property type="protein sequence ID" value="CAN81164.1"/>
    <property type="molecule type" value="Genomic_DNA"/>
</dbReference>
<evidence type="ECO:0000256" key="1">
    <source>
        <dbReference type="SAM" id="MobiDB-lite"/>
    </source>
</evidence>
<reference evidence="2" key="1">
    <citation type="journal article" date="2007" name="PLoS ONE">
        <title>The first genome sequence of an elite grapevine cultivar (Pinot noir Vitis vinifera L.): coping with a highly heterozygous genome.</title>
        <authorList>
            <person name="Velasco R."/>
            <person name="Zharkikh A."/>
            <person name="Troggio M."/>
            <person name="Cartwright D.A."/>
            <person name="Cestaro A."/>
            <person name="Pruss D."/>
            <person name="Pindo M."/>
            <person name="FitzGerald L.M."/>
            <person name="Vezzulli S."/>
            <person name="Reid J."/>
            <person name="Malacarne G."/>
            <person name="Iliev D."/>
            <person name="Coppola G."/>
            <person name="Wardell B."/>
            <person name="Micheletti D."/>
            <person name="Macalma T."/>
            <person name="Facci M."/>
            <person name="Mitchell J.T."/>
            <person name="Perazzolli M."/>
            <person name="Eldredge G."/>
            <person name="Gatto P."/>
            <person name="Oyzerski R."/>
            <person name="Moretto M."/>
            <person name="Gutin N."/>
            <person name="Stefanini M."/>
            <person name="Chen Y."/>
            <person name="Segala C."/>
            <person name="Davenport C."/>
            <person name="Dematte L."/>
            <person name="Mraz A."/>
            <person name="Battilana J."/>
            <person name="Stormo K."/>
            <person name="Costa F."/>
            <person name="Tao Q."/>
            <person name="Si-Ammour A."/>
            <person name="Harkins T."/>
            <person name="Lackey A."/>
            <person name="Perbost C."/>
            <person name="Taillon B."/>
            <person name="Stella A."/>
            <person name="Solovyev V."/>
            <person name="Fawcett J.A."/>
            <person name="Sterck L."/>
            <person name="Vandepoele K."/>
            <person name="Grando S.M."/>
            <person name="Toppo S."/>
            <person name="Moser C."/>
            <person name="Lanchbury J."/>
            <person name="Bogden R."/>
            <person name="Skolnick M."/>
            <person name="Sgaramella V."/>
            <person name="Bhatnagar S.K."/>
            <person name="Fontana P."/>
            <person name="Gutin A."/>
            <person name="Van de Peer Y."/>
            <person name="Salamini F."/>
            <person name="Viola R."/>
        </authorList>
    </citation>
    <scope>NUCLEOTIDE SEQUENCE</scope>
</reference>
<organism evidence="2">
    <name type="scientific">Vitis vinifera</name>
    <name type="common">Grape</name>
    <dbReference type="NCBI Taxonomy" id="29760"/>
    <lineage>
        <taxon>Eukaryota</taxon>
        <taxon>Viridiplantae</taxon>
        <taxon>Streptophyta</taxon>
        <taxon>Embryophyta</taxon>
        <taxon>Tracheophyta</taxon>
        <taxon>Spermatophyta</taxon>
        <taxon>Magnoliopsida</taxon>
        <taxon>eudicotyledons</taxon>
        <taxon>Gunneridae</taxon>
        <taxon>Pentapetalae</taxon>
        <taxon>rosids</taxon>
        <taxon>Vitales</taxon>
        <taxon>Vitaceae</taxon>
        <taxon>Viteae</taxon>
        <taxon>Vitis</taxon>
    </lineage>
</organism>
<protein>
    <submittedName>
        <fullName evidence="2">Uncharacterized protein</fullName>
    </submittedName>
</protein>
<evidence type="ECO:0000313" key="2">
    <source>
        <dbReference type="EMBL" id="CAN81164.1"/>
    </source>
</evidence>